<gene>
    <name evidence="2" type="ORF">PXEA_LOCUS28855</name>
</gene>
<evidence type="ECO:0000256" key="1">
    <source>
        <dbReference type="SAM" id="MobiDB-lite"/>
    </source>
</evidence>
<dbReference type="AlphaFoldDB" id="A0A3S5AQM5"/>
<evidence type="ECO:0000313" key="2">
    <source>
        <dbReference type="EMBL" id="VEL35415.1"/>
    </source>
</evidence>
<protein>
    <submittedName>
        <fullName evidence="2">Uncharacterized protein</fullName>
    </submittedName>
</protein>
<proteinExistence type="predicted"/>
<sequence length="219" mass="23804">MANHRLGIRDSNWIEKAGTGASWLTVGLLHHRRGACSKGVTMTLRGLRLELVFQTPRRANNASISSSFVSIPRDASQNLSSYNSINLIPVSTSICAEPPSAENTSPFSSSHETSADLHPLADPNEGSSTGDGPLTTGDEEEASKPLLFRRNTFTLSRPDLIVSSSGDFETVDAESVIPSHEQPSRLVERLLRLKSAEPIDTKEECSDLIFRQVSLCATR</sequence>
<feature type="compositionally biased region" description="Polar residues" evidence="1">
    <location>
        <begin position="101"/>
        <end position="112"/>
    </location>
</feature>
<keyword evidence="3" id="KW-1185">Reference proteome</keyword>
<feature type="region of interest" description="Disordered" evidence="1">
    <location>
        <begin position="98"/>
        <end position="146"/>
    </location>
</feature>
<reference evidence="2" key="1">
    <citation type="submission" date="2018-11" db="EMBL/GenBank/DDBJ databases">
        <authorList>
            <consortium name="Pathogen Informatics"/>
        </authorList>
    </citation>
    <scope>NUCLEOTIDE SEQUENCE</scope>
</reference>
<evidence type="ECO:0000313" key="3">
    <source>
        <dbReference type="Proteomes" id="UP000784294"/>
    </source>
</evidence>
<comment type="caution">
    <text evidence="2">The sequence shown here is derived from an EMBL/GenBank/DDBJ whole genome shotgun (WGS) entry which is preliminary data.</text>
</comment>
<accession>A0A3S5AQM5</accession>
<dbReference type="Proteomes" id="UP000784294">
    <property type="component" value="Unassembled WGS sequence"/>
</dbReference>
<name>A0A3S5AQM5_9PLAT</name>
<organism evidence="2 3">
    <name type="scientific">Protopolystoma xenopodis</name>
    <dbReference type="NCBI Taxonomy" id="117903"/>
    <lineage>
        <taxon>Eukaryota</taxon>
        <taxon>Metazoa</taxon>
        <taxon>Spiralia</taxon>
        <taxon>Lophotrochozoa</taxon>
        <taxon>Platyhelminthes</taxon>
        <taxon>Monogenea</taxon>
        <taxon>Polyopisthocotylea</taxon>
        <taxon>Polystomatidea</taxon>
        <taxon>Polystomatidae</taxon>
        <taxon>Protopolystoma</taxon>
    </lineage>
</organism>
<dbReference type="EMBL" id="CAAALY010249786">
    <property type="protein sequence ID" value="VEL35415.1"/>
    <property type="molecule type" value="Genomic_DNA"/>
</dbReference>